<comment type="caution">
    <text evidence="2">The sequence shown here is derived from an EMBL/GenBank/DDBJ whole genome shotgun (WGS) entry which is preliminary data.</text>
</comment>
<gene>
    <name evidence="2" type="ORF">OQ497_02680</name>
</gene>
<name>A0ABT3QC65_9PROT</name>
<keyword evidence="3" id="KW-1185">Reference proteome</keyword>
<evidence type="ECO:0000313" key="2">
    <source>
        <dbReference type="EMBL" id="MCX2562878.1"/>
    </source>
</evidence>
<dbReference type="RefSeq" id="WP_173560007.1">
    <property type="nucleotide sequence ID" value="NZ_JAPIUZ010000001.1"/>
</dbReference>
<reference evidence="2 3" key="1">
    <citation type="submission" date="2022-11" db="EMBL/GenBank/DDBJ databases">
        <title>Genome sequencing of Acetobacter type strain.</title>
        <authorList>
            <person name="Heo J."/>
            <person name="Lee D."/>
            <person name="Han B.-H."/>
            <person name="Hong S.-B."/>
            <person name="Kwon S.-W."/>
        </authorList>
    </citation>
    <scope>NUCLEOTIDE SEQUENCE [LARGE SCALE GENOMIC DNA]</scope>
    <source>
        <strain evidence="2 3">KACC 21253</strain>
    </source>
</reference>
<dbReference type="Pfam" id="PF22479">
    <property type="entry name" value="Pam3_gp18"/>
    <property type="match status" value="1"/>
</dbReference>
<accession>A0ABT3QC65</accession>
<proteinExistence type="predicted"/>
<sequence>MSSEQNTSERLAESLTKASVIPLEAVPAQMLKVSLSGSMMQITLRQRSTGLYADIWLGQTAVLSGVLCQNLTWLVRDQAAGLPGDFTFFDTKGLQNPDSTGLGSRFMLMYYERWPS</sequence>
<protein>
    <recommendedName>
        <fullName evidence="1">Cyanophage baseplate Pam3 plug gp18 domain-containing protein</fullName>
    </recommendedName>
</protein>
<feature type="domain" description="Cyanophage baseplate Pam3 plug gp18" evidence="1">
    <location>
        <begin position="20"/>
        <end position="111"/>
    </location>
</feature>
<dbReference type="Proteomes" id="UP001301152">
    <property type="component" value="Unassembled WGS sequence"/>
</dbReference>
<evidence type="ECO:0000259" key="1">
    <source>
        <dbReference type="Pfam" id="PF22479"/>
    </source>
</evidence>
<dbReference type="InterPro" id="IPR054252">
    <property type="entry name" value="Pam3_gp18"/>
</dbReference>
<evidence type="ECO:0000313" key="3">
    <source>
        <dbReference type="Proteomes" id="UP001301152"/>
    </source>
</evidence>
<organism evidence="2 3">
    <name type="scientific">Acetobacter thailandicus</name>
    <dbReference type="NCBI Taxonomy" id="1502842"/>
    <lineage>
        <taxon>Bacteria</taxon>
        <taxon>Pseudomonadati</taxon>
        <taxon>Pseudomonadota</taxon>
        <taxon>Alphaproteobacteria</taxon>
        <taxon>Acetobacterales</taxon>
        <taxon>Acetobacteraceae</taxon>
        <taxon>Acetobacter</taxon>
    </lineage>
</organism>
<dbReference type="EMBL" id="JAPIUZ010000001">
    <property type="protein sequence ID" value="MCX2562878.1"/>
    <property type="molecule type" value="Genomic_DNA"/>
</dbReference>